<evidence type="ECO:0000313" key="2">
    <source>
        <dbReference type="EnsemblMetazoa" id="CLYHEMP002329.1"/>
    </source>
</evidence>
<dbReference type="Proteomes" id="UP000594262">
    <property type="component" value="Unplaced"/>
</dbReference>
<name>A0A7M5UW87_9CNID</name>
<organism evidence="2 3">
    <name type="scientific">Clytia hemisphaerica</name>
    <dbReference type="NCBI Taxonomy" id="252671"/>
    <lineage>
        <taxon>Eukaryota</taxon>
        <taxon>Metazoa</taxon>
        <taxon>Cnidaria</taxon>
        <taxon>Hydrozoa</taxon>
        <taxon>Hydroidolina</taxon>
        <taxon>Leptothecata</taxon>
        <taxon>Obeliida</taxon>
        <taxon>Clytiidae</taxon>
        <taxon>Clytia</taxon>
    </lineage>
</organism>
<evidence type="ECO:0000313" key="3">
    <source>
        <dbReference type="Proteomes" id="UP000594262"/>
    </source>
</evidence>
<accession>A0A7M5UW87</accession>
<keyword evidence="3" id="KW-1185">Reference proteome</keyword>
<evidence type="ECO:0000259" key="1">
    <source>
        <dbReference type="PROSITE" id="PS50181"/>
    </source>
</evidence>
<dbReference type="OrthoDB" id="3660227at2759"/>
<dbReference type="Gene3D" id="1.20.1280.50">
    <property type="match status" value="1"/>
</dbReference>
<dbReference type="PROSITE" id="PS50181">
    <property type="entry name" value="FBOX"/>
    <property type="match status" value="1"/>
</dbReference>
<feature type="domain" description="F-box" evidence="1">
    <location>
        <begin position="1"/>
        <end position="45"/>
    </location>
</feature>
<dbReference type="SUPFAM" id="SSF81383">
    <property type="entry name" value="F-box domain"/>
    <property type="match status" value="1"/>
</dbReference>
<dbReference type="Pfam" id="PF12937">
    <property type="entry name" value="F-box-like"/>
    <property type="match status" value="1"/>
</dbReference>
<dbReference type="SMART" id="SM00256">
    <property type="entry name" value="FBOX"/>
    <property type="match status" value="1"/>
</dbReference>
<dbReference type="InterPro" id="IPR001810">
    <property type="entry name" value="F-box_dom"/>
</dbReference>
<reference evidence="2" key="1">
    <citation type="submission" date="2021-01" db="UniProtKB">
        <authorList>
            <consortium name="EnsemblMetazoa"/>
        </authorList>
    </citation>
    <scope>IDENTIFICATION</scope>
</reference>
<dbReference type="AlphaFoldDB" id="A0A7M5UW87"/>
<proteinExistence type="predicted"/>
<dbReference type="EnsemblMetazoa" id="CLYHEMT002329.1">
    <property type="protein sequence ID" value="CLYHEMP002329.1"/>
    <property type="gene ID" value="CLYHEMG002329"/>
</dbReference>
<protein>
    <recommendedName>
        <fullName evidence="1">F-box domain-containing protein</fullName>
    </recommendedName>
</protein>
<sequence length="427" mass="50217">MSFDVLPNEMLKHVISFLSKKDAKKVSLTSKRMYDLTLDRIWYRIYPKFSHYRELEDRKDSDFIKKLLHLPIREMSIWYFSKFSFEEIQTAFPQVKLLYGDINVTRKLGLKDFDRCTLPIIINTNMFCHYKYKNVYDLLQVIETYNVVKLDINHIYQIFSWDPSPLSPYILDMFIDKVPSIKISLDSLPFNEENGEEFCKIMSKNENCEIYYDRYSTNINRLTTNDIKLMAKYDIKITELSECCLKYWEPSPYDCSLQEMADALAKLKHLKSFVVTGLKPLPLTLIEHFSKLPITRLNISCLDISEKDKIEKVVRTLSKIKALRHFSINRQFTGCKLKPNDLAIFKSLPVKSISLSCLRLTKENIAEFHPIIAQMNVEKIIIRNKEKKLVDIENHGLDGMYKNICLAKSINLIGCAERKAKKYLLRY</sequence>
<dbReference type="InterPro" id="IPR036047">
    <property type="entry name" value="F-box-like_dom_sf"/>
</dbReference>